<organism evidence="20 21">
    <name type="scientific">Discina gigas</name>
    <dbReference type="NCBI Taxonomy" id="1032678"/>
    <lineage>
        <taxon>Eukaryota</taxon>
        <taxon>Fungi</taxon>
        <taxon>Dikarya</taxon>
        <taxon>Ascomycota</taxon>
        <taxon>Pezizomycotina</taxon>
        <taxon>Pezizomycetes</taxon>
        <taxon>Pezizales</taxon>
        <taxon>Discinaceae</taxon>
        <taxon>Discina</taxon>
    </lineage>
</organism>
<reference evidence="20 21" key="1">
    <citation type="submission" date="2024-02" db="EMBL/GenBank/DDBJ databases">
        <title>Discinaceae phylogenomics.</title>
        <authorList>
            <person name="Dirks A.C."/>
            <person name="James T.Y."/>
        </authorList>
    </citation>
    <scope>NUCLEOTIDE SEQUENCE [LARGE SCALE GENOMIC DNA]</scope>
    <source>
        <strain evidence="20 21">ACD0624</strain>
    </source>
</reference>
<keyword evidence="5" id="KW-0926">Vacuole</keyword>
<feature type="domain" description="Peptidase M28" evidence="17">
    <location>
        <begin position="147"/>
        <end position="337"/>
    </location>
</feature>
<evidence type="ECO:0000256" key="9">
    <source>
        <dbReference type="ARBA" id="ARBA00022801"/>
    </source>
</evidence>
<dbReference type="Pfam" id="PF04389">
    <property type="entry name" value="Peptidase_M28"/>
    <property type="match status" value="1"/>
</dbReference>
<feature type="transmembrane region" description="Helical" evidence="16">
    <location>
        <begin position="723"/>
        <end position="744"/>
    </location>
</feature>
<dbReference type="CDD" id="cd03875">
    <property type="entry name" value="M28_Fxna_like"/>
    <property type="match status" value="1"/>
</dbReference>
<feature type="transmembrane region" description="Helical" evidence="16">
    <location>
        <begin position="658"/>
        <end position="683"/>
    </location>
</feature>
<evidence type="ECO:0000256" key="8">
    <source>
        <dbReference type="ARBA" id="ARBA00022723"/>
    </source>
</evidence>
<evidence type="ECO:0000256" key="13">
    <source>
        <dbReference type="ARBA" id="ARBA00023136"/>
    </source>
</evidence>
<evidence type="ECO:0000256" key="16">
    <source>
        <dbReference type="SAM" id="Phobius"/>
    </source>
</evidence>
<evidence type="ECO:0000256" key="3">
    <source>
        <dbReference type="ARBA" id="ARBA00004128"/>
    </source>
</evidence>
<keyword evidence="21" id="KW-1185">Reference proteome</keyword>
<evidence type="ECO:0000256" key="1">
    <source>
        <dbReference type="ARBA" id="ARBA00001947"/>
    </source>
</evidence>
<dbReference type="InterPro" id="IPR053976">
    <property type="entry name" value="PFF1_TM"/>
</dbReference>
<feature type="domain" description="Vacuolar membrane protease transmembrane" evidence="19">
    <location>
        <begin position="444"/>
        <end position="723"/>
    </location>
</feature>
<feature type="domain" description="Vacuolar membrane protease C-terminal" evidence="18">
    <location>
        <begin position="750"/>
        <end position="949"/>
    </location>
</feature>
<evidence type="ECO:0000259" key="18">
    <source>
        <dbReference type="Pfam" id="PF22250"/>
    </source>
</evidence>
<keyword evidence="8 15" id="KW-0479">Metal-binding</keyword>
<feature type="transmembrane region" description="Helical" evidence="16">
    <location>
        <begin position="386"/>
        <end position="408"/>
    </location>
</feature>
<feature type="transmembrane region" description="Helical" evidence="16">
    <location>
        <begin position="12"/>
        <end position="33"/>
    </location>
</feature>
<dbReference type="Proteomes" id="UP001447188">
    <property type="component" value="Unassembled WGS sequence"/>
</dbReference>
<keyword evidence="13 16" id="KW-0472">Membrane</keyword>
<evidence type="ECO:0000256" key="5">
    <source>
        <dbReference type="ARBA" id="ARBA00022554"/>
    </source>
</evidence>
<feature type="domain" description="Vacuolar membrane protease C-terminal" evidence="18">
    <location>
        <begin position="965"/>
        <end position="1021"/>
    </location>
</feature>
<keyword evidence="6 15" id="KW-0645">Protease</keyword>
<dbReference type="InterPro" id="IPR048024">
    <property type="entry name" value="Fxna-like_M28_dom"/>
</dbReference>
<comment type="cofactor">
    <cofactor evidence="1">
        <name>Zn(2+)</name>
        <dbReference type="ChEBI" id="CHEBI:29105"/>
    </cofactor>
</comment>
<feature type="transmembrane region" description="Helical" evidence="16">
    <location>
        <begin position="515"/>
        <end position="532"/>
    </location>
</feature>
<evidence type="ECO:0000256" key="10">
    <source>
        <dbReference type="ARBA" id="ARBA00022833"/>
    </source>
</evidence>
<accession>A0ABR3GG99</accession>
<proteinExistence type="inferred from homology"/>
<evidence type="ECO:0000259" key="19">
    <source>
        <dbReference type="Pfam" id="PF22251"/>
    </source>
</evidence>
<name>A0ABR3GG99_9PEZI</name>
<comment type="subcellular location">
    <subcellularLocation>
        <location evidence="3">Vacuole membrane</location>
        <topology evidence="3">Multi-pass membrane protein</topology>
    </subcellularLocation>
</comment>
<evidence type="ECO:0000259" key="17">
    <source>
        <dbReference type="Pfam" id="PF04389"/>
    </source>
</evidence>
<comment type="function">
    <text evidence="2">May be involved in vacuolar sorting and osmoregulation.</text>
</comment>
<feature type="transmembrane region" description="Helical" evidence="16">
    <location>
        <begin position="445"/>
        <end position="464"/>
    </location>
</feature>
<dbReference type="PANTHER" id="PTHR12147:SF58">
    <property type="entry name" value="VACUOLAR MEMBRANE PROTEASE"/>
    <property type="match status" value="1"/>
</dbReference>
<keyword evidence="9 15" id="KW-0378">Hydrolase</keyword>
<evidence type="ECO:0000313" key="20">
    <source>
        <dbReference type="EMBL" id="KAL0634935.1"/>
    </source>
</evidence>
<keyword evidence="12" id="KW-0482">Metalloprotease</keyword>
<dbReference type="EMBL" id="JBBBZM010000081">
    <property type="protein sequence ID" value="KAL0634935.1"/>
    <property type="molecule type" value="Genomic_DNA"/>
</dbReference>
<evidence type="ECO:0000256" key="2">
    <source>
        <dbReference type="ARBA" id="ARBA00003273"/>
    </source>
</evidence>
<evidence type="ECO:0000256" key="15">
    <source>
        <dbReference type="RuleBase" id="RU361240"/>
    </source>
</evidence>
<dbReference type="Pfam" id="PF22250">
    <property type="entry name" value="PFF1_C"/>
    <property type="match status" value="2"/>
</dbReference>
<gene>
    <name evidence="20" type="ORF">Q9L58_006129</name>
</gene>
<evidence type="ECO:0000256" key="6">
    <source>
        <dbReference type="ARBA" id="ARBA00022670"/>
    </source>
</evidence>
<evidence type="ECO:0000313" key="21">
    <source>
        <dbReference type="Proteomes" id="UP001447188"/>
    </source>
</evidence>
<keyword evidence="14" id="KW-0325">Glycoprotein</keyword>
<evidence type="ECO:0000256" key="14">
    <source>
        <dbReference type="ARBA" id="ARBA00023180"/>
    </source>
</evidence>
<dbReference type="InterPro" id="IPR053975">
    <property type="entry name" value="PFF1_C"/>
</dbReference>
<dbReference type="EC" id="3.4.-.-" evidence="15"/>
<evidence type="ECO:0000256" key="12">
    <source>
        <dbReference type="ARBA" id="ARBA00023049"/>
    </source>
</evidence>
<keyword evidence="10 15" id="KW-0862">Zinc</keyword>
<dbReference type="SUPFAM" id="SSF53187">
    <property type="entry name" value="Zn-dependent exopeptidases"/>
    <property type="match status" value="1"/>
</dbReference>
<dbReference type="PANTHER" id="PTHR12147">
    <property type="entry name" value="METALLOPEPTIDASE M28 FAMILY MEMBER"/>
    <property type="match status" value="1"/>
</dbReference>
<dbReference type="Gene3D" id="3.40.630.10">
    <property type="entry name" value="Zn peptidases"/>
    <property type="match status" value="1"/>
</dbReference>
<dbReference type="InterPro" id="IPR045175">
    <property type="entry name" value="M28_fam"/>
</dbReference>
<feature type="transmembrane region" description="Helical" evidence="16">
    <location>
        <begin position="538"/>
        <end position="561"/>
    </location>
</feature>
<evidence type="ECO:0000256" key="11">
    <source>
        <dbReference type="ARBA" id="ARBA00022989"/>
    </source>
</evidence>
<evidence type="ECO:0000256" key="7">
    <source>
        <dbReference type="ARBA" id="ARBA00022692"/>
    </source>
</evidence>
<keyword evidence="7 16" id="KW-0812">Transmembrane</keyword>
<comment type="similarity">
    <text evidence="4 15">Belongs to the peptidase M28 family.</text>
</comment>
<protein>
    <recommendedName>
        <fullName evidence="15">Peptide hydrolase</fullName>
        <ecNumber evidence="15">3.4.-.-</ecNumber>
    </recommendedName>
</protein>
<sequence length="1028" mass="113066">MASFKSVFGFRPIPVTILTLITYITLFSALLWIDRRPPQVACGSELDHWGVSVDEAWKDLQVMTHEFHPYNSRQNDDVRQFLLARIRGILADNGVEGFNDDISPEDTTHYDGTVELIDDGVGSTPGSNVTFAGSAQGNLTVYFEGTNIIIYIHGDSTAALELSPVLVSAHYDSVSTGYGATDAGTAVVSILQIIKSFTRPISKGGRRSPRGLIALLNNGEEDYLNGARAFAVHPIAKLPHTFLNLEGAGAGGRATLFRSTDAEVTKFYKRAKRSFGTVVSGDGFKLGVIRSQTDYKVFTEDLGMRGLDVAFYQPRSQYHTTEDDVRHSSKRSLWHMLGGSLETLRAMMDDTSSTFDPEDGGAGTGHTGVWFDLFGRTFAVFRLHTIFALTITLIVAPFVGILVTMHALSHANRLYFFSNTPLNPPPSDHLHTAKTTRGWRGFSRFPLAFILASAAVIGMAYLFNKVNPMIIYSSQYSVWASLLTTWWSVAWVILRGADKTYPSALARGYAWIHQWLLWLIIMIVVAVSMGKAGLASGYWVPVFYTGAFLSAWISLLELYVLRQKGDVGGAMGGPGPRVYSPEGHLQIAASSDDLSSGLEGRDDDEVNETTPFIRGRNRPSTFAYHHDAQVNDDITDSESDDIYDGEQSWSKDLPDWTWVLQFLLAVPLQIIFLGPIGLLIATALSQTGADGGGTLGTYLVIGVFSIFLLLPIGPFLHRTTYHITTLFLVVLIGTGIYNLAAFPFSPNARLKVYFQQTVDLQSGENLVHLVGHPYYIERLVLDYIPSARSESTVCAPDIAKDGLRRCSWKGASPKVAPTVANAVAPANGMTDWIFYNITKLGDGKAKISLAGKNTRACKLIFHKSVTGIVVLNGNGEEQRNGNLSESITHYSKTPVKKMHKSPTLGNPIPIHGTRELRLWSREWERGWDVEITWETASPNSSTVSDEYSSNNVVHTELMAVKRTIENSKDHDNNSKGGLDGRVVCLWSDANRDADEIPALEEVRRYLPVWAIASKLADGLVEASVPFTI</sequence>
<dbReference type="Pfam" id="PF22251">
    <property type="entry name" value="PFF1_TM"/>
    <property type="match status" value="1"/>
</dbReference>
<dbReference type="InterPro" id="IPR007484">
    <property type="entry name" value="Peptidase_M28"/>
</dbReference>
<comment type="caution">
    <text evidence="20">The sequence shown here is derived from an EMBL/GenBank/DDBJ whole genome shotgun (WGS) entry which is preliminary data.</text>
</comment>
<feature type="transmembrane region" description="Helical" evidence="16">
    <location>
        <begin position="476"/>
        <end position="494"/>
    </location>
</feature>
<keyword evidence="11 16" id="KW-1133">Transmembrane helix</keyword>
<evidence type="ECO:0000256" key="4">
    <source>
        <dbReference type="ARBA" id="ARBA00010918"/>
    </source>
</evidence>
<feature type="transmembrane region" description="Helical" evidence="16">
    <location>
        <begin position="695"/>
        <end position="716"/>
    </location>
</feature>